<dbReference type="PROSITE" id="PS50005">
    <property type="entry name" value="TPR"/>
    <property type="match status" value="1"/>
</dbReference>
<dbReference type="InterPro" id="IPR019734">
    <property type="entry name" value="TPR_rpt"/>
</dbReference>
<proteinExistence type="predicted"/>
<reference evidence="2" key="1">
    <citation type="submission" date="2020-11" db="EMBL/GenBank/DDBJ databases">
        <title>Sequencing the genomes of 1000 actinobacteria strains.</title>
        <authorList>
            <person name="Klenk H.-P."/>
        </authorList>
    </citation>
    <scope>NUCLEOTIDE SEQUENCE</scope>
    <source>
        <strain evidence="2">DSM 45356</strain>
    </source>
</reference>
<dbReference type="InterPro" id="IPR011990">
    <property type="entry name" value="TPR-like_helical_dom_sf"/>
</dbReference>
<feature type="repeat" description="TPR" evidence="1">
    <location>
        <begin position="316"/>
        <end position="349"/>
    </location>
</feature>
<evidence type="ECO:0000313" key="2">
    <source>
        <dbReference type="EMBL" id="MBG6140255.1"/>
    </source>
</evidence>
<organism evidence="2 3">
    <name type="scientific">Longispora fulva</name>
    <dbReference type="NCBI Taxonomy" id="619741"/>
    <lineage>
        <taxon>Bacteria</taxon>
        <taxon>Bacillati</taxon>
        <taxon>Actinomycetota</taxon>
        <taxon>Actinomycetes</taxon>
        <taxon>Micromonosporales</taxon>
        <taxon>Micromonosporaceae</taxon>
        <taxon>Longispora</taxon>
    </lineage>
</organism>
<keyword evidence="1" id="KW-0802">TPR repeat</keyword>
<dbReference type="SUPFAM" id="SSF48452">
    <property type="entry name" value="TPR-like"/>
    <property type="match status" value="1"/>
</dbReference>
<gene>
    <name evidence="2" type="ORF">IW245_006449</name>
</gene>
<evidence type="ECO:0000313" key="3">
    <source>
        <dbReference type="Proteomes" id="UP000622552"/>
    </source>
</evidence>
<accession>A0A8J7GVF7</accession>
<evidence type="ECO:0000256" key="1">
    <source>
        <dbReference type="PROSITE-ProRule" id="PRU00339"/>
    </source>
</evidence>
<dbReference type="RefSeq" id="WP_197006821.1">
    <property type="nucleotide sequence ID" value="NZ_BONS01000006.1"/>
</dbReference>
<name>A0A8J7GVF7_9ACTN</name>
<protein>
    <submittedName>
        <fullName evidence="2">Tetratricopeptide (TPR) repeat protein</fullName>
    </submittedName>
</protein>
<dbReference type="AlphaFoldDB" id="A0A8J7GVF7"/>
<comment type="caution">
    <text evidence="2">The sequence shown here is derived from an EMBL/GenBank/DDBJ whole genome shotgun (WGS) entry which is preliminary data.</text>
</comment>
<dbReference type="Gene3D" id="1.25.40.10">
    <property type="entry name" value="Tetratricopeptide repeat domain"/>
    <property type="match status" value="1"/>
</dbReference>
<sequence>MKSQLRFRNAWHVLGELRPFAWRITDLYPDGLSVAVRGELNDADSAAFAVIGKHAPLVVEWSPKRAVTLRGEYRDAATESVDADRRWLETAVDWEEVQPVIGRYLACGDSWSAVWLIEAALSRFTSVTEDAADMIGLAYQMAGRTETSETYRKIATMAGGLRGARAYTGLAMLFARQHPPALRSMSYAAGLLEIGWSNLAELPAADLDRALNRNAMAYVLMRSQRKPEAIALLVDALPLVEGDPLASAILHNNLGRLYSVSGEPQKAEFHLGCATRLDPLLPEHHLDLAHFLARAGRHSEALAAARRAEKLTASIPAVPALVGYLHSSLGKPSQAAAAYERAHRIDPDDDGYLIAAAREACDAGKGRTASRWLSRVDFEDLTPAQQAEVELLQLWAGTLTGDVSPTAAGQALVLLGKRYPDSDLIRQNLEASAPEPVEDPLRP</sequence>
<dbReference type="Proteomes" id="UP000622552">
    <property type="component" value="Unassembled WGS sequence"/>
</dbReference>
<dbReference type="EMBL" id="JADOUF010000001">
    <property type="protein sequence ID" value="MBG6140255.1"/>
    <property type="molecule type" value="Genomic_DNA"/>
</dbReference>
<keyword evidence="3" id="KW-1185">Reference proteome</keyword>
<dbReference type="SMART" id="SM00028">
    <property type="entry name" value="TPR"/>
    <property type="match status" value="3"/>
</dbReference>